<name>A0AAV2EXQ9_9ROSI</name>
<dbReference type="Proteomes" id="UP001497516">
    <property type="component" value="Chromosome 5"/>
</dbReference>
<dbReference type="EMBL" id="OZ034818">
    <property type="protein sequence ID" value="CAL1390413.1"/>
    <property type="molecule type" value="Genomic_DNA"/>
</dbReference>
<keyword evidence="2" id="KW-1185">Reference proteome</keyword>
<evidence type="ECO:0000313" key="2">
    <source>
        <dbReference type="Proteomes" id="UP001497516"/>
    </source>
</evidence>
<dbReference type="PANTHER" id="PTHR10492">
    <property type="match status" value="1"/>
</dbReference>
<proteinExistence type="predicted"/>
<accession>A0AAV2EXQ9</accession>
<dbReference type="PANTHER" id="PTHR10492:SF57">
    <property type="entry name" value="ATP-DEPENDENT DNA HELICASE"/>
    <property type="match status" value="1"/>
</dbReference>
<evidence type="ECO:0000313" key="1">
    <source>
        <dbReference type="EMBL" id="CAL1390413.1"/>
    </source>
</evidence>
<gene>
    <name evidence="1" type="ORF">LTRI10_LOCUS31201</name>
</gene>
<dbReference type="AlphaFoldDB" id="A0AAV2EXQ9"/>
<organism evidence="1 2">
    <name type="scientific">Linum trigynum</name>
    <dbReference type="NCBI Taxonomy" id="586398"/>
    <lineage>
        <taxon>Eukaryota</taxon>
        <taxon>Viridiplantae</taxon>
        <taxon>Streptophyta</taxon>
        <taxon>Embryophyta</taxon>
        <taxon>Tracheophyta</taxon>
        <taxon>Spermatophyta</taxon>
        <taxon>Magnoliopsida</taxon>
        <taxon>eudicotyledons</taxon>
        <taxon>Gunneridae</taxon>
        <taxon>Pentapetalae</taxon>
        <taxon>rosids</taxon>
        <taxon>fabids</taxon>
        <taxon>Malpighiales</taxon>
        <taxon>Linaceae</taxon>
        <taxon>Linum</taxon>
    </lineage>
</organism>
<protein>
    <submittedName>
        <fullName evidence="1">Uncharacterized protein</fullName>
    </submittedName>
</protein>
<reference evidence="1 2" key="1">
    <citation type="submission" date="2024-04" db="EMBL/GenBank/DDBJ databases">
        <authorList>
            <person name="Fracassetti M."/>
        </authorList>
    </citation>
    <scope>NUCLEOTIDE SEQUENCE [LARGE SCALE GENOMIC DNA]</scope>
</reference>
<sequence length="222" mass="25903">MKDGKCSKFFPKAFSTETSFDKFGNVVYRRRDSGVQVKKGRTMLDNRYVVPYNRNLLVRAQAHINVEICHKGGSVKYLFKYITKGSDRSLIIAKDSVTSKQVPSTNSKKSKDEIQEFIDCRSLSSYEAVWRINEYLIHHREPNVVRLAVHLQGQQNVPYRRQSNVKNILKNPKAGKTHLTAWFQLNRQDLDARKLTYAHIPGSYTWNEEYNEWTLRKRGFAI</sequence>